<evidence type="ECO:0000313" key="1">
    <source>
        <dbReference type="EMBL" id="CAE6481660.1"/>
    </source>
</evidence>
<evidence type="ECO:0000313" key="2">
    <source>
        <dbReference type="Proteomes" id="UP000663831"/>
    </source>
</evidence>
<dbReference type="AlphaFoldDB" id="A0A8H3CDF0"/>
<dbReference type="Proteomes" id="UP000663831">
    <property type="component" value="Unassembled WGS sequence"/>
</dbReference>
<proteinExistence type="predicted"/>
<dbReference type="OrthoDB" id="3260402at2759"/>
<name>A0A8H3CDF0_9AGAM</name>
<dbReference type="EMBL" id="CAJMWV010003427">
    <property type="protein sequence ID" value="CAE6481660.1"/>
    <property type="molecule type" value="Genomic_DNA"/>
</dbReference>
<comment type="caution">
    <text evidence="1">The sequence shown here is derived from an EMBL/GenBank/DDBJ whole genome shotgun (WGS) entry which is preliminary data.</text>
</comment>
<accession>A0A8H3CDF0</accession>
<sequence>MQDELTLVAAKYCESGEVPTVGAYVLLSGPIWLSKGSDGSIEADSLEIVTNNINAGLKLPLPLVYVIGTVATVKGRDIYMDVGAYSRDARSVVTYKVIVTVPDNCRRANMRMPQTGSNISVCGILSDIAVHGDVESIELENLINPCLKGA</sequence>
<protein>
    <submittedName>
        <fullName evidence="1">Uncharacterized protein</fullName>
    </submittedName>
</protein>
<gene>
    <name evidence="1" type="ORF">RDB_LOCUS100032</name>
</gene>
<organism evidence="1 2">
    <name type="scientific">Rhizoctonia solani</name>
    <dbReference type="NCBI Taxonomy" id="456999"/>
    <lineage>
        <taxon>Eukaryota</taxon>
        <taxon>Fungi</taxon>
        <taxon>Dikarya</taxon>
        <taxon>Basidiomycota</taxon>
        <taxon>Agaricomycotina</taxon>
        <taxon>Agaricomycetes</taxon>
        <taxon>Cantharellales</taxon>
        <taxon>Ceratobasidiaceae</taxon>
        <taxon>Rhizoctonia</taxon>
    </lineage>
</organism>
<reference evidence="1" key="1">
    <citation type="submission" date="2021-01" db="EMBL/GenBank/DDBJ databases">
        <authorList>
            <person name="Kaushik A."/>
        </authorList>
    </citation>
    <scope>NUCLEOTIDE SEQUENCE</scope>
    <source>
        <strain evidence="1">AG3-1AP</strain>
    </source>
</reference>